<dbReference type="GO" id="GO:0005543">
    <property type="term" value="F:phospholipid binding"/>
    <property type="evidence" value="ECO:0007669"/>
    <property type="project" value="TreeGrafter"/>
</dbReference>
<feature type="disulfide bond" evidence="5">
    <location>
        <begin position="130"/>
        <end position="141"/>
    </location>
</feature>
<organism evidence="9 10">
    <name type="scientific">Mytilus galloprovincialis</name>
    <name type="common">Mediterranean mussel</name>
    <dbReference type="NCBI Taxonomy" id="29158"/>
    <lineage>
        <taxon>Eukaryota</taxon>
        <taxon>Metazoa</taxon>
        <taxon>Spiralia</taxon>
        <taxon>Lophotrochozoa</taxon>
        <taxon>Mollusca</taxon>
        <taxon>Bivalvia</taxon>
        <taxon>Autobranchia</taxon>
        <taxon>Pteriomorphia</taxon>
        <taxon>Mytilida</taxon>
        <taxon>Mytiloidea</taxon>
        <taxon>Mytilidae</taxon>
        <taxon>Mytilinae</taxon>
        <taxon>Mytilus</taxon>
    </lineage>
</organism>
<evidence type="ECO:0000256" key="5">
    <source>
        <dbReference type="PIRSR" id="PIRSR601211-3"/>
    </source>
</evidence>
<dbReference type="EC" id="3.1.1.4" evidence="7"/>
<dbReference type="InterPro" id="IPR001211">
    <property type="entry name" value="PLA2"/>
</dbReference>
<sequence length="173" mass="19848">MGIDLVLLMVLWILAVVCVAAIGNPNTLLWTSDGEYAMDTNQDLLLPDDLKSIYRIHFILKTKSDNVYFADDLNKYGCWCAQNGTSYPVDELDRCCLEHQMCLKEILSKGCPLSSRYYSYEQCFGLILKCTDSEQCKQKFCTCDIEAANCLSNKKLLYNQRWKKGNKDYCIKT</sequence>
<feature type="domain" description="Phospholipase A2-like central" evidence="8">
    <location>
        <begin position="52"/>
        <end position="171"/>
    </location>
</feature>
<dbReference type="SMART" id="SM00085">
    <property type="entry name" value="PA2c"/>
    <property type="match status" value="1"/>
</dbReference>
<dbReference type="GO" id="GO:0047498">
    <property type="term" value="F:calcium-dependent phospholipase A2 activity"/>
    <property type="evidence" value="ECO:0007669"/>
    <property type="project" value="TreeGrafter"/>
</dbReference>
<dbReference type="EMBL" id="UYJE01002713">
    <property type="protein sequence ID" value="VDI13065.1"/>
    <property type="molecule type" value="Genomic_DNA"/>
</dbReference>
<dbReference type="PROSITE" id="PS00118">
    <property type="entry name" value="PA2_HIS"/>
    <property type="match status" value="1"/>
</dbReference>
<evidence type="ECO:0000256" key="2">
    <source>
        <dbReference type="ARBA" id="ARBA00022525"/>
    </source>
</evidence>
<evidence type="ECO:0000313" key="9">
    <source>
        <dbReference type="EMBL" id="VDI13065.1"/>
    </source>
</evidence>
<feature type="disulfide bond" evidence="5">
    <location>
        <begin position="95"/>
        <end position="150"/>
    </location>
</feature>
<dbReference type="PANTHER" id="PTHR11716:SF51">
    <property type="entry name" value="PHOSPHOLIPASE A2"/>
    <property type="match status" value="1"/>
</dbReference>
<comment type="cofactor">
    <cofactor evidence="7">
        <name>Ca(2+)</name>
        <dbReference type="ChEBI" id="CHEBI:29108"/>
    </cofactor>
</comment>
<comment type="subcellular location">
    <subcellularLocation>
        <location evidence="1 7">Secreted</location>
    </subcellularLocation>
</comment>
<accession>A0A8B6D0G6</accession>
<evidence type="ECO:0000256" key="7">
    <source>
        <dbReference type="RuleBase" id="RU361236"/>
    </source>
</evidence>
<dbReference type="PANTHER" id="PTHR11716">
    <property type="entry name" value="PHOSPHOLIPASE A2 FAMILY MEMBER"/>
    <property type="match status" value="1"/>
</dbReference>
<evidence type="ECO:0000256" key="3">
    <source>
        <dbReference type="ARBA" id="ARBA00023157"/>
    </source>
</evidence>
<proteinExistence type="inferred from homology"/>
<reference evidence="9" key="1">
    <citation type="submission" date="2018-11" db="EMBL/GenBank/DDBJ databases">
        <authorList>
            <person name="Alioto T."/>
            <person name="Alioto T."/>
        </authorList>
    </citation>
    <scope>NUCLEOTIDE SEQUENCE</scope>
</reference>
<feature type="disulfide bond" evidence="5">
    <location>
        <begin position="80"/>
        <end position="96"/>
    </location>
</feature>
<comment type="similarity">
    <text evidence="6">Belongs to the phospholipase A2 family.</text>
</comment>
<evidence type="ECO:0000256" key="4">
    <source>
        <dbReference type="PIRSR" id="PIRSR601211-1"/>
    </source>
</evidence>
<comment type="catalytic activity">
    <reaction evidence="7">
        <text>a 1,2-diacyl-sn-glycero-3-phosphocholine + H2O = a 1-acyl-sn-glycero-3-phosphocholine + a fatty acid + H(+)</text>
        <dbReference type="Rhea" id="RHEA:15801"/>
        <dbReference type="ChEBI" id="CHEBI:15377"/>
        <dbReference type="ChEBI" id="CHEBI:15378"/>
        <dbReference type="ChEBI" id="CHEBI:28868"/>
        <dbReference type="ChEBI" id="CHEBI:57643"/>
        <dbReference type="ChEBI" id="CHEBI:58168"/>
        <dbReference type="EC" id="3.1.1.4"/>
    </reaction>
</comment>
<evidence type="ECO:0000313" key="10">
    <source>
        <dbReference type="Proteomes" id="UP000596742"/>
    </source>
</evidence>
<feature type="active site" evidence="4">
    <location>
        <position position="144"/>
    </location>
</feature>
<dbReference type="SUPFAM" id="SSF48619">
    <property type="entry name" value="Phospholipase A2, PLA2"/>
    <property type="match status" value="1"/>
</dbReference>
<evidence type="ECO:0000256" key="1">
    <source>
        <dbReference type="ARBA" id="ARBA00004613"/>
    </source>
</evidence>
<gene>
    <name evidence="9" type="ORF">MGAL_10B033001</name>
</gene>
<feature type="disulfide bond" evidence="5">
    <location>
        <begin position="102"/>
        <end position="143"/>
    </location>
</feature>
<dbReference type="GO" id="GO:0005509">
    <property type="term" value="F:calcium ion binding"/>
    <property type="evidence" value="ECO:0007669"/>
    <property type="project" value="InterPro"/>
</dbReference>
<dbReference type="Pfam" id="PF00068">
    <property type="entry name" value="Phospholip_A2_1"/>
    <property type="match status" value="1"/>
</dbReference>
<evidence type="ECO:0000259" key="8">
    <source>
        <dbReference type="SMART" id="SM00085"/>
    </source>
</evidence>
<dbReference type="AlphaFoldDB" id="A0A8B6D0G6"/>
<keyword evidence="3 5" id="KW-1015">Disulfide bond</keyword>
<dbReference type="Gene3D" id="1.20.90.10">
    <property type="entry name" value="Phospholipase A2 domain"/>
    <property type="match status" value="1"/>
</dbReference>
<keyword evidence="7" id="KW-0443">Lipid metabolism</keyword>
<evidence type="ECO:0000256" key="6">
    <source>
        <dbReference type="RuleBase" id="RU003654"/>
    </source>
</evidence>
<keyword evidence="7 9" id="KW-0378">Hydrolase</keyword>
<dbReference type="InterPro" id="IPR016090">
    <property type="entry name" value="PLA2-like_dom"/>
</dbReference>
<dbReference type="OrthoDB" id="6065025at2759"/>
<keyword evidence="2 7" id="KW-0964">Secreted</keyword>
<dbReference type="PRINTS" id="PR00389">
    <property type="entry name" value="PHPHLIPASEA2"/>
</dbReference>
<keyword evidence="10" id="KW-1185">Reference proteome</keyword>
<feature type="disulfide bond" evidence="5">
    <location>
        <begin position="111"/>
        <end position="136"/>
    </location>
</feature>
<dbReference type="Proteomes" id="UP000596742">
    <property type="component" value="Unassembled WGS sequence"/>
</dbReference>
<keyword evidence="7" id="KW-0106">Calcium</keyword>
<protein>
    <recommendedName>
        <fullName evidence="7">Phospholipase A2</fullName>
        <ecNumber evidence="7">3.1.1.4</ecNumber>
    </recommendedName>
</protein>
<name>A0A8B6D0G6_MYTGA</name>
<comment type="caution">
    <text evidence="9">The sequence shown here is derived from an EMBL/GenBank/DDBJ whole genome shotgun (WGS) entry which is preliminary data.</text>
</comment>
<dbReference type="InterPro" id="IPR036444">
    <property type="entry name" value="PLipase_A2_dom_sf"/>
</dbReference>
<dbReference type="GO" id="GO:0005576">
    <property type="term" value="C:extracellular region"/>
    <property type="evidence" value="ECO:0007669"/>
    <property type="project" value="UniProtKB-SubCell"/>
</dbReference>
<dbReference type="GO" id="GO:0006644">
    <property type="term" value="P:phospholipid metabolic process"/>
    <property type="evidence" value="ECO:0007669"/>
    <property type="project" value="InterPro"/>
</dbReference>
<dbReference type="GO" id="GO:0016042">
    <property type="term" value="P:lipid catabolic process"/>
    <property type="evidence" value="ECO:0007669"/>
    <property type="project" value="InterPro"/>
</dbReference>
<dbReference type="GO" id="GO:0050482">
    <property type="term" value="P:arachidonate secretion"/>
    <property type="evidence" value="ECO:0007669"/>
    <property type="project" value="InterPro"/>
</dbReference>
<dbReference type="InterPro" id="IPR033113">
    <property type="entry name" value="PLA2_histidine"/>
</dbReference>
<feature type="active site" evidence="4">
    <location>
        <position position="99"/>
    </location>
</feature>